<protein>
    <submittedName>
        <fullName evidence="1">Uncharacterized protein</fullName>
    </submittedName>
</protein>
<evidence type="ECO:0000313" key="1">
    <source>
        <dbReference type="EMBL" id="SPF69557.1"/>
    </source>
</evidence>
<evidence type="ECO:0000313" key="2">
    <source>
        <dbReference type="Proteomes" id="UP000265962"/>
    </source>
</evidence>
<proteinExistence type="predicted"/>
<organism evidence="1 2">
    <name type="scientific">Propionibacterium ruminifibrarum</name>
    <dbReference type="NCBI Taxonomy" id="1962131"/>
    <lineage>
        <taxon>Bacteria</taxon>
        <taxon>Bacillati</taxon>
        <taxon>Actinomycetota</taxon>
        <taxon>Actinomycetes</taxon>
        <taxon>Propionibacteriales</taxon>
        <taxon>Propionibacteriaceae</taxon>
        <taxon>Propionibacterium</taxon>
    </lineage>
</organism>
<dbReference type="AlphaFoldDB" id="A0A375I3R7"/>
<dbReference type="EMBL" id="OMOH01000018">
    <property type="protein sequence ID" value="SPF69557.1"/>
    <property type="molecule type" value="Genomic_DNA"/>
</dbReference>
<dbReference type="Proteomes" id="UP000265962">
    <property type="component" value="Unassembled WGS sequence"/>
</dbReference>
<reference evidence="2" key="1">
    <citation type="submission" date="2018-02" db="EMBL/GenBank/DDBJ databases">
        <authorList>
            <person name="Hornung B."/>
        </authorList>
    </citation>
    <scope>NUCLEOTIDE SEQUENCE [LARGE SCALE GENOMIC DNA]</scope>
</reference>
<accession>A0A375I3R7</accession>
<gene>
    <name evidence="1" type="ORF">PROPJV5_2542</name>
</gene>
<keyword evidence="2" id="KW-1185">Reference proteome</keyword>
<name>A0A375I3R7_9ACTN</name>
<sequence length="110" mass="12048">MIHTVVNGDLLASGSRRFVLASLRHNFEQESSPNCSQLPSPPYCRVLTAYTSPIAATLTEKVTTSDGLDPDTQLVIDDAFIPCWAWRDKPELNSAKHPATGVNLQVSRLP</sequence>